<dbReference type="AlphaFoldDB" id="A0A642V552"/>
<proteinExistence type="predicted"/>
<evidence type="ECO:0000313" key="1">
    <source>
        <dbReference type="EMBL" id="KAA8914140.1"/>
    </source>
</evidence>
<dbReference type="EMBL" id="SWFS01000209">
    <property type="protein sequence ID" value="KAA8914140.1"/>
    <property type="molecule type" value="Genomic_DNA"/>
</dbReference>
<accession>A0A642V552</accession>
<keyword evidence="2" id="KW-1185">Reference proteome</keyword>
<organism evidence="1 2">
    <name type="scientific">Trichomonascus ciferrii</name>
    <dbReference type="NCBI Taxonomy" id="44093"/>
    <lineage>
        <taxon>Eukaryota</taxon>
        <taxon>Fungi</taxon>
        <taxon>Dikarya</taxon>
        <taxon>Ascomycota</taxon>
        <taxon>Saccharomycotina</taxon>
        <taxon>Dipodascomycetes</taxon>
        <taxon>Dipodascales</taxon>
        <taxon>Trichomonascaceae</taxon>
        <taxon>Trichomonascus</taxon>
        <taxon>Trichomonascus ciferrii complex</taxon>
    </lineage>
</organism>
<name>A0A642V552_9ASCO</name>
<dbReference type="VEuPathDB" id="FungiDB:TRICI_003037"/>
<reference evidence="1" key="1">
    <citation type="journal article" date="2019" name="G3 (Bethesda)">
        <title>Genome Assemblies of Two Rare Opportunistic Yeast Pathogens: Diutina rugosa (syn. Candida rugosa) and Trichomonascus ciferrii (syn. Candida ciferrii).</title>
        <authorList>
            <person name="Mixao V."/>
            <person name="Saus E."/>
            <person name="Hansen A.P."/>
            <person name="Lass-Florl C."/>
            <person name="Gabaldon T."/>
        </authorList>
    </citation>
    <scope>NUCLEOTIDE SEQUENCE</scope>
    <source>
        <strain evidence="1">CBS 4856</strain>
    </source>
</reference>
<protein>
    <submittedName>
        <fullName evidence="1">Uncharacterized protein</fullName>
    </submittedName>
</protein>
<dbReference type="Proteomes" id="UP000761534">
    <property type="component" value="Unassembled WGS sequence"/>
</dbReference>
<gene>
    <name evidence="1" type="ORF">TRICI_003037</name>
</gene>
<evidence type="ECO:0000313" key="2">
    <source>
        <dbReference type="Proteomes" id="UP000761534"/>
    </source>
</evidence>
<sequence length="114" mass="12694">MLFDQRRVRGSGGGGCAPRLNWVDRLDDPNVGRSWKKFITNDNYGDEEAEGEAEGLSGECSKRLRRIRHSRLTFVCAENQAEGGQECAEGEHPHQHLVCGQNHPPAVAEHSLWA</sequence>
<comment type="caution">
    <text evidence="1">The sequence shown here is derived from an EMBL/GenBank/DDBJ whole genome shotgun (WGS) entry which is preliminary data.</text>
</comment>